<reference evidence="1 2" key="1">
    <citation type="submission" date="2024-07" db="EMBL/GenBank/DDBJ databases">
        <authorList>
            <person name="Dulla G.F.J."/>
            <person name="Delorm J.G."/>
        </authorList>
    </citation>
    <scope>NUCLEOTIDE SEQUENCE [LARGE SCALE GENOMIC DNA]</scope>
    <source>
        <strain evidence="1 2">JGD 233</strain>
    </source>
</reference>
<dbReference type="EMBL" id="JBFKZN010000001">
    <property type="protein sequence ID" value="MEW5288100.1"/>
    <property type="molecule type" value="Genomic_DNA"/>
</dbReference>
<dbReference type="RefSeq" id="WP_367166593.1">
    <property type="nucleotide sequence ID" value="NZ_JBFKZN010000001.1"/>
</dbReference>
<keyword evidence="2" id="KW-1185">Reference proteome</keyword>
<accession>A0ABV3MX24</accession>
<evidence type="ECO:0000313" key="2">
    <source>
        <dbReference type="Proteomes" id="UP001554567"/>
    </source>
</evidence>
<gene>
    <name evidence="1" type="ORF">ABW286_02660</name>
</gene>
<sequence>MKNKELYPEFTLIIVPAADDRETGDKIRRFFYDAYADAVSHKTDLFIITREHDLCENHYVDCALAVRPDNILIYGLENDVYFHGIENLNQLIDISSAVVRMNIQTAAWTPSGA</sequence>
<dbReference type="Proteomes" id="UP001554567">
    <property type="component" value="Unassembled WGS sequence"/>
</dbReference>
<proteinExistence type="predicted"/>
<evidence type="ECO:0000313" key="1">
    <source>
        <dbReference type="EMBL" id="MEW5288100.1"/>
    </source>
</evidence>
<protein>
    <submittedName>
        <fullName evidence="1">Uncharacterized protein</fullName>
    </submittedName>
</protein>
<organism evidence="1 2">
    <name type="scientific">Erwinia papayae</name>
    <dbReference type="NCBI Taxonomy" id="206499"/>
    <lineage>
        <taxon>Bacteria</taxon>
        <taxon>Pseudomonadati</taxon>
        <taxon>Pseudomonadota</taxon>
        <taxon>Gammaproteobacteria</taxon>
        <taxon>Enterobacterales</taxon>
        <taxon>Erwiniaceae</taxon>
        <taxon>Erwinia</taxon>
    </lineage>
</organism>
<name>A0ABV3MX24_9GAMM</name>
<comment type="caution">
    <text evidence="1">The sequence shown here is derived from an EMBL/GenBank/DDBJ whole genome shotgun (WGS) entry which is preliminary data.</text>
</comment>